<gene>
    <name evidence="2" type="ORF">LTR82_002632</name>
</gene>
<dbReference type="AlphaFoldDB" id="A0AAN6JJP4"/>
<reference evidence="2" key="1">
    <citation type="submission" date="2021-12" db="EMBL/GenBank/DDBJ databases">
        <title>Black yeast isolated from Biological Soil Crust.</title>
        <authorList>
            <person name="Kurbessoian T."/>
        </authorList>
    </citation>
    <scope>NUCLEOTIDE SEQUENCE</scope>
    <source>
        <strain evidence="2">CCFEE 5208</strain>
    </source>
</reference>
<organism evidence="2 3">
    <name type="scientific">Friedmanniomyces endolithicus</name>
    <dbReference type="NCBI Taxonomy" id="329885"/>
    <lineage>
        <taxon>Eukaryota</taxon>
        <taxon>Fungi</taxon>
        <taxon>Dikarya</taxon>
        <taxon>Ascomycota</taxon>
        <taxon>Pezizomycotina</taxon>
        <taxon>Dothideomycetes</taxon>
        <taxon>Dothideomycetidae</taxon>
        <taxon>Mycosphaerellales</taxon>
        <taxon>Teratosphaeriaceae</taxon>
        <taxon>Friedmanniomyces</taxon>
    </lineage>
</organism>
<dbReference type="EMBL" id="JASUXU010000004">
    <property type="protein sequence ID" value="KAK0326789.1"/>
    <property type="molecule type" value="Genomic_DNA"/>
</dbReference>
<feature type="region of interest" description="Disordered" evidence="1">
    <location>
        <begin position="61"/>
        <end position="81"/>
    </location>
</feature>
<evidence type="ECO:0000313" key="2">
    <source>
        <dbReference type="EMBL" id="KAK0326789.1"/>
    </source>
</evidence>
<accession>A0AAN6JJP4</accession>
<evidence type="ECO:0000256" key="1">
    <source>
        <dbReference type="SAM" id="MobiDB-lite"/>
    </source>
</evidence>
<name>A0AAN6JJP4_9PEZI</name>
<sequence>MIQKLRQLSFVTIDVSRAWTAYTTVVAYTTAVADRLQTRTVLPVVATVLLNATDCVRFDSGDFQDPPLMSSNYAAGESRIS</sequence>
<evidence type="ECO:0000313" key="3">
    <source>
        <dbReference type="Proteomes" id="UP001168146"/>
    </source>
</evidence>
<dbReference type="Proteomes" id="UP001168146">
    <property type="component" value="Unassembled WGS sequence"/>
</dbReference>
<protein>
    <submittedName>
        <fullName evidence="2">Uncharacterized protein</fullName>
    </submittedName>
</protein>
<comment type="caution">
    <text evidence="2">The sequence shown here is derived from an EMBL/GenBank/DDBJ whole genome shotgun (WGS) entry which is preliminary data.</text>
</comment>
<proteinExistence type="predicted"/>